<dbReference type="Gene3D" id="1.25.40.20">
    <property type="entry name" value="Ankyrin repeat-containing domain"/>
    <property type="match status" value="1"/>
</dbReference>
<evidence type="ECO:0000313" key="5">
    <source>
        <dbReference type="Proteomes" id="UP000520513"/>
    </source>
</evidence>
<gene>
    <name evidence="3" type="ORF">HF209_16900</name>
    <name evidence="4" type="ORF">HF257_22710</name>
</gene>
<name>A0A7X1E0Q1_9PSED</name>
<organism evidence="4 5">
    <name type="scientific">Pseudomonas cremoris</name>
    <dbReference type="NCBI Taxonomy" id="2724178"/>
    <lineage>
        <taxon>Bacteria</taxon>
        <taxon>Pseudomonadati</taxon>
        <taxon>Pseudomonadota</taxon>
        <taxon>Gammaproteobacteria</taxon>
        <taxon>Pseudomonadales</taxon>
        <taxon>Pseudomonadaceae</taxon>
        <taxon>Pseudomonas</taxon>
    </lineage>
</organism>
<dbReference type="InterPro" id="IPR002110">
    <property type="entry name" value="Ankyrin_rpt"/>
</dbReference>
<protein>
    <submittedName>
        <fullName evidence="4">Ankyrin repeat domain-containing protein</fullName>
    </submittedName>
</protein>
<dbReference type="SUPFAM" id="SSF48403">
    <property type="entry name" value="Ankyrin repeat"/>
    <property type="match status" value="1"/>
</dbReference>
<dbReference type="SMART" id="SM00248">
    <property type="entry name" value="ANK"/>
    <property type="match status" value="3"/>
</dbReference>
<keyword evidence="2" id="KW-0040">ANK repeat</keyword>
<dbReference type="AlphaFoldDB" id="A0A7X1E0Q1"/>
<evidence type="ECO:0000313" key="4">
    <source>
        <dbReference type="EMBL" id="MBC2408834.1"/>
    </source>
</evidence>
<accession>A0A7X1E0Q1</accession>
<evidence type="ECO:0000313" key="6">
    <source>
        <dbReference type="Proteomes" id="UP000534677"/>
    </source>
</evidence>
<evidence type="ECO:0000256" key="2">
    <source>
        <dbReference type="ARBA" id="ARBA00023043"/>
    </source>
</evidence>
<dbReference type="PANTHER" id="PTHR24201:SF2">
    <property type="entry name" value="ANKYRIN REPEAT DOMAIN-CONTAINING PROTEIN 42"/>
    <property type="match status" value="1"/>
</dbReference>
<keyword evidence="1" id="KW-0677">Repeat</keyword>
<dbReference type="Pfam" id="PF12796">
    <property type="entry name" value="Ank_2"/>
    <property type="match status" value="1"/>
</dbReference>
<dbReference type="EMBL" id="JAAXCZ010000008">
    <property type="protein sequence ID" value="MBC2382620.1"/>
    <property type="molecule type" value="Genomic_DNA"/>
</dbReference>
<dbReference type="InterPro" id="IPR050776">
    <property type="entry name" value="Ank_Repeat/CDKN_Inhibitor"/>
</dbReference>
<sequence length="208" mass="23215">MACAWRSATARSITVLDPTKEQAELGLGDWHLCVLLDEQQPLDTQGLNLRDLAGDTPLDLAYRLNRREWVDTLEALGAQGNPQIRQWAGRGCFMPHDKFIHLPARHGDANTLRARYRLGASLNDRDALGNTPLHWLLINGHVKAARYFIAHYDAYGLDLNAKNHQGNTARTVALLHGHHALAQQLLSAEVDNCIGALRLWRDMGLNHA</sequence>
<dbReference type="Proteomes" id="UP000534677">
    <property type="component" value="Unassembled WGS sequence"/>
</dbReference>
<evidence type="ECO:0000313" key="3">
    <source>
        <dbReference type="EMBL" id="MBC2382620.1"/>
    </source>
</evidence>
<comment type="caution">
    <text evidence="4">The sequence shown here is derived from an EMBL/GenBank/DDBJ whole genome shotgun (WGS) entry which is preliminary data.</text>
</comment>
<dbReference type="Proteomes" id="UP000520513">
    <property type="component" value="Unassembled WGS sequence"/>
</dbReference>
<dbReference type="InterPro" id="IPR036770">
    <property type="entry name" value="Ankyrin_rpt-contain_sf"/>
</dbReference>
<dbReference type="PANTHER" id="PTHR24201">
    <property type="entry name" value="ANK_REP_REGION DOMAIN-CONTAINING PROTEIN"/>
    <property type="match status" value="1"/>
</dbReference>
<dbReference type="EMBL" id="JAAXCY010000009">
    <property type="protein sequence ID" value="MBC2408834.1"/>
    <property type="molecule type" value="Genomic_DNA"/>
</dbReference>
<evidence type="ECO:0000256" key="1">
    <source>
        <dbReference type="ARBA" id="ARBA00022737"/>
    </source>
</evidence>
<reference evidence="5 6" key="1">
    <citation type="submission" date="2020-04" db="EMBL/GenBank/DDBJ databases">
        <title>Pseudomonas crami sp. nov., a novel proteolytic bacterial species isolated from cream.</title>
        <authorList>
            <person name="Hofmann K."/>
            <person name="Woller A."/>
            <person name="Huptas C."/>
            <person name="Wenning M."/>
            <person name="Scherer S."/>
            <person name="Doll E.V."/>
        </authorList>
    </citation>
    <scope>NUCLEOTIDE SEQUENCE [LARGE SCALE GENOMIC DNA]</scope>
    <source>
        <strain evidence="3 6">WS 5096</strain>
        <strain evidence="4 5">WS 5106</strain>
    </source>
</reference>
<keyword evidence="6" id="KW-1185">Reference proteome</keyword>
<proteinExistence type="predicted"/>